<organism evidence="1 2">
    <name type="scientific">Cordyceps javanica</name>
    <dbReference type="NCBI Taxonomy" id="43265"/>
    <lineage>
        <taxon>Eukaryota</taxon>
        <taxon>Fungi</taxon>
        <taxon>Dikarya</taxon>
        <taxon>Ascomycota</taxon>
        <taxon>Pezizomycotina</taxon>
        <taxon>Sordariomycetes</taxon>
        <taxon>Hypocreomycetidae</taxon>
        <taxon>Hypocreales</taxon>
        <taxon>Cordycipitaceae</taxon>
        <taxon>Cordyceps</taxon>
    </lineage>
</organism>
<name>A0A545V7M9_9HYPO</name>
<evidence type="ECO:0000313" key="2">
    <source>
        <dbReference type="Proteomes" id="UP000315783"/>
    </source>
</evidence>
<proteinExistence type="predicted"/>
<sequence>MLSRGHLARKSGQILAAPLRMMSDEAACPPYWYAFGVCARTSCHSSCRCARQSGPEVCPLFYHRGRTFFPPLHILSSRKNEDDFVATDIRSACPADYGMCNPDWTILYELRGSIVTLSCLGFSRDGAGGALDCPVSKLALPAAPYCRIEPFMSSSPKPLSCSQPGLPYNHDLSRRSVVINADRAPC</sequence>
<gene>
    <name evidence="1" type="ORF">IF1G_03456</name>
</gene>
<reference evidence="1 2" key="1">
    <citation type="journal article" date="2019" name="Appl. Microbiol. Biotechnol.">
        <title>Genome sequence of Isaria javanica and comparative genome analysis insights into family S53 peptidase evolution in fungal entomopathogens.</title>
        <authorList>
            <person name="Lin R."/>
            <person name="Zhang X."/>
            <person name="Xin B."/>
            <person name="Zou M."/>
            <person name="Gao Y."/>
            <person name="Qin F."/>
            <person name="Hu Q."/>
            <person name="Xie B."/>
            <person name="Cheng X."/>
        </authorList>
    </citation>
    <scope>NUCLEOTIDE SEQUENCE [LARGE SCALE GENOMIC DNA]</scope>
    <source>
        <strain evidence="1 2">IJ1G</strain>
    </source>
</reference>
<dbReference type="Proteomes" id="UP000315783">
    <property type="component" value="Unassembled WGS sequence"/>
</dbReference>
<dbReference type="EMBL" id="SPUK01000004">
    <property type="protein sequence ID" value="TQV97713.1"/>
    <property type="molecule type" value="Genomic_DNA"/>
</dbReference>
<comment type="caution">
    <text evidence="1">The sequence shown here is derived from an EMBL/GenBank/DDBJ whole genome shotgun (WGS) entry which is preliminary data.</text>
</comment>
<evidence type="ECO:0000313" key="1">
    <source>
        <dbReference type="EMBL" id="TQV97713.1"/>
    </source>
</evidence>
<protein>
    <submittedName>
        <fullName evidence="1">Uncharacterized protein</fullName>
    </submittedName>
</protein>
<keyword evidence="2" id="KW-1185">Reference proteome</keyword>
<accession>A0A545V7M9</accession>
<dbReference type="AlphaFoldDB" id="A0A545V7M9"/>